<sequence>MKGGEKFHFIGKVSSNQGYIATTMMNNVEGNFQALVNTTCCEVPMHFNLMFKTSKPKSKNEILFAWCRKKHPWDKTLSAPSPLRHGQDFHIEVLKRGNGFVLFVNGKKVKRITNPYTSHCTNGVEISPSFIKKAWKDNDVGCTQDEDSSLNADTNLGSSDSANDSDDGPEITTDENDYFE</sequence>
<comment type="caution">
    <text evidence="5">The sequence shown here is derived from an EMBL/GenBank/DDBJ whole genome shotgun (WGS) entry which is preliminary data.</text>
</comment>
<feature type="compositionally biased region" description="Acidic residues" evidence="3">
    <location>
        <begin position="163"/>
        <end position="180"/>
    </location>
</feature>
<dbReference type="AlphaFoldDB" id="A0A811L7W9"/>
<keyword evidence="1 2" id="KW-0430">Lectin</keyword>
<feature type="domain" description="Galectin" evidence="4">
    <location>
        <begin position="1"/>
        <end position="151"/>
    </location>
</feature>
<evidence type="ECO:0000259" key="4">
    <source>
        <dbReference type="PROSITE" id="PS51304"/>
    </source>
</evidence>
<accession>A0A811L7W9</accession>
<protein>
    <recommendedName>
        <fullName evidence="2">Galectin</fullName>
    </recommendedName>
</protein>
<dbReference type="Proteomes" id="UP000783686">
    <property type="component" value="Unassembled WGS sequence"/>
</dbReference>
<evidence type="ECO:0000313" key="5">
    <source>
        <dbReference type="EMBL" id="CAD5223241.1"/>
    </source>
</evidence>
<name>A0A811L7W9_9BILA</name>
<organism evidence="5 6">
    <name type="scientific">Bursaphelenchus okinawaensis</name>
    <dbReference type="NCBI Taxonomy" id="465554"/>
    <lineage>
        <taxon>Eukaryota</taxon>
        <taxon>Metazoa</taxon>
        <taxon>Ecdysozoa</taxon>
        <taxon>Nematoda</taxon>
        <taxon>Chromadorea</taxon>
        <taxon>Rhabditida</taxon>
        <taxon>Tylenchina</taxon>
        <taxon>Tylenchomorpha</taxon>
        <taxon>Aphelenchoidea</taxon>
        <taxon>Aphelenchoididae</taxon>
        <taxon>Bursaphelenchus</taxon>
    </lineage>
</organism>
<evidence type="ECO:0000313" key="6">
    <source>
        <dbReference type="Proteomes" id="UP000614601"/>
    </source>
</evidence>
<evidence type="ECO:0000256" key="2">
    <source>
        <dbReference type="RuleBase" id="RU102079"/>
    </source>
</evidence>
<evidence type="ECO:0000256" key="1">
    <source>
        <dbReference type="ARBA" id="ARBA00022734"/>
    </source>
</evidence>
<gene>
    <name evidence="5" type="ORF">BOKJ2_LOCUS10045</name>
</gene>
<dbReference type="PROSITE" id="PS51304">
    <property type="entry name" value="GALECTIN"/>
    <property type="match status" value="1"/>
</dbReference>
<reference evidence="5" key="1">
    <citation type="submission" date="2020-09" db="EMBL/GenBank/DDBJ databases">
        <authorList>
            <person name="Kikuchi T."/>
        </authorList>
    </citation>
    <scope>NUCLEOTIDE SEQUENCE</scope>
    <source>
        <strain evidence="5">SH1</strain>
    </source>
</reference>
<dbReference type="Pfam" id="PF00337">
    <property type="entry name" value="Gal-bind_lectin"/>
    <property type="match status" value="1"/>
</dbReference>
<dbReference type="InterPro" id="IPR001079">
    <property type="entry name" value="Galectin_CRD"/>
</dbReference>
<dbReference type="EMBL" id="CAJFCW020000005">
    <property type="protein sequence ID" value="CAG9117393.1"/>
    <property type="molecule type" value="Genomic_DNA"/>
</dbReference>
<keyword evidence="6" id="KW-1185">Reference proteome</keyword>
<proteinExistence type="predicted"/>
<dbReference type="Proteomes" id="UP000614601">
    <property type="component" value="Unassembled WGS sequence"/>
</dbReference>
<dbReference type="InterPro" id="IPR013320">
    <property type="entry name" value="ConA-like_dom_sf"/>
</dbReference>
<dbReference type="SUPFAM" id="SSF49899">
    <property type="entry name" value="Concanavalin A-like lectins/glucanases"/>
    <property type="match status" value="1"/>
</dbReference>
<feature type="region of interest" description="Disordered" evidence="3">
    <location>
        <begin position="141"/>
        <end position="180"/>
    </location>
</feature>
<evidence type="ECO:0000256" key="3">
    <source>
        <dbReference type="SAM" id="MobiDB-lite"/>
    </source>
</evidence>
<dbReference type="GO" id="GO:0030246">
    <property type="term" value="F:carbohydrate binding"/>
    <property type="evidence" value="ECO:0007669"/>
    <property type="project" value="UniProtKB-UniRule"/>
</dbReference>
<dbReference type="Gene3D" id="2.60.120.200">
    <property type="match status" value="1"/>
</dbReference>
<dbReference type="EMBL" id="CAJFDH010000005">
    <property type="protein sequence ID" value="CAD5223241.1"/>
    <property type="molecule type" value="Genomic_DNA"/>
</dbReference>